<evidence type="ECO:0000256" key="5">
    <source>
        <dbReference type="ARBA" id="ARBA00022989"/>
    </source>
</evidence>
<feature type="transmembrane region" description="Helical" evidence="7">
    <location>
        <begin position="312"/>
        <end position="338"/>
    </location>
</feature>
<dbReference type="Gene3D" id="1.20.1250.20">
    <property type="entry name" value="MFS general substrate transporter like domains"/>
    <property type="match status" value="2"/>
</dbReference>
<evidence type="ECO:0000256" key="2">
    <source>
        <dbReference type="ARBA" id="ARBA00008335"/>
    </source>
</evidence>
<dbReference type="AlphaFoldDB" id="A0AAW5KI05"/>
<evidence type="ECO:0000313" key="10">
    <source>
        <dbReference type="Proteomes" id="UP001205063"/>
    </source>
</evidence>
<feature type="transmembrane region" description="Helical" evidence="7">
    <location>
        <begin position="288"/>
        <end position="306"/>
    </location>
</feature>
<evidence type="ECO:0000256" key="4">
    <source>
        <dbReference type="ARBA" id="ARBA00022692"/>
    </source>
</evidence>
<comment type="similarity">
    <text evidence="2">Belongs to the major facilitator superfamily.</text>
</comment>
<dbReference type="InterPro" id="IPR020846">
    <property type="entry name" value="MFS_dom"/>
</dbReference>
<dbReference type="InterPro" id="IPR051788">
    <property type="entry name" value="MFS_Transporter"/>
</dbReference>
<comment type="caution">
    <text evidence="9">The sequence shown here is derived from an EMBL/GenBank/DDBJ whole genome shotgun (WGS) entry which is preliminary data.</text>
</comment>
<evidence type="ECO:0000256" key="6">
    <source>
        <dbReference type="ARBA" id="ARBA00023136"/>
    </source>
</evidence>
<keyword evidence="6 7" id="KW-0472">Membrane</keyword>
<dbReference type="PROSITE" id="PS50850">
    <property type="entry name" value="MFS"/>
    <property type="match status" value="1"/>
</dbReference>
<evidence type="ECO:0000256" key="7">
    <source>
        <dbReference type="SAM" id="Phobius"/>
    </source>
</evidence>
<evidence type="ECO:0000313" key="9">
    <source>
        <dbReference type="EMBL" id="MCQ4950564.1"/>
    </source>
</evidence>
<keyword evidence="3" id="KW-0813">Transport</keyword>
<dbReference type="Proteomes" id="UP001205063">
    <property type="component" value="Unassembled WGS sequence"/>
</dbReference>
<comment type="subcellular location">
    <subcellularLocation>
        <location evidence="1">Cell membrane</location>
        <topology evidence="1">Multi-pass membrane protein</topology>
    </subcellularLocation>
</comment>
<keyword evidence="5 7" id="KW-1133">Transmembrane helix</keyword>
<sequence>MNESVSNKKRRTIAAIYVITFMAAFALSSGLFSNAMPRIIEGYKLTFDQASLFSIFQSAGMILATALTVLVVDRLDKNKALGLMFLLMGGFLVCIGMAPPFVLLLVALFLLGTVSGVLDNACAAYISDLFGDERAKYISILHAFFGLGSVLGPVFIGTLFKMGFEWNTAYTTFGLVVVFLALAYFVTMAVIKRPEPAVSGVDEAGVRVKIPYKKIVTSPQMLVLCGMAIFSAATQVFNTWLPTYLNNKDALLYPVSFCSTIMACYSVGMIISRVLNGAILRALSPRKYIITMTFLGALVLGAGLAIDQKLLWPVVSFLLGLLVGAIYTVQIIMACSYFPQFSATAISYAGLASSVGGMLFNALAGQLAQRVSFLSAMCIPVAGMVGTFLLMGLTRRVGSHTEAVEE</sequence>
<feature type="transmembrane region" description="Helical" evidence="7">
    <location>
        <begin position="52"/>
        <end position="73"/>
    </location>
</feature>
<accession>A0AAW5KI05</accession>
<feature type="transmembrane region" description="Helical" evidence="7">
    <location>
        <begin position="221"/>
        <end position="241"/>
    </location>
</feature>
<reference evidence="9" key="1">
    <citation type="submission" date="2022-06" db="EMBL/GenBank/DDBJ databases">
        <title>Isolation of gut microbiota from human fecal samples.</title>
        <authorList>
            <person name="Pamer E.G."/>
            <person name="Barat B."/>
            <person name="Waligurski E."/>
            <person name="Medina S."/>
            <person name="Paddock L."/>
            <person name="Mostad J."/>
        </authorList>
    </citation>
    <scope>NUCLEOTIDE SEQUENCE</scope>
    <source>
        <strain evidence="9">DFI.7.96</strain>
    </source>
</reference>
<feature type="transmembrane region" description="Helical" evidence="7">
    <location>
        <begin position="138"/>
        <end position="160"/>
    </location>
</feature>
<name>A0AAW5KI05_9FIRM</name>
<feature type="transmembrane region" description="Helical" evidence="7">
    <location>
        <begin position="253"/>
        <end position="276"/>
    </location>
</feature>
<dbReference type="GO" id="GO:0022857">
    <property type="term" value="F:transmembrane transporter activity"/>
    <property type="evidence" value="ECO:0007669"/>
    <property type="project" value="InterPro"/>
</dbReference>
<proteinExistence type="inferred from homology"/>
<dbReference type="EMBL" id="JANGAB010000011">
    <property type="protein sequence ID" value="MCQ4950564.1"/>
    <property type="molecule type" value="Genomic_DNA"/>
</dbReference>
<feature type="transmembrane region" description="Helical" evidence="7">
    <location>
        <begin position="12"/>
        <end position="32"/>
    </location>
</feature>
<dbReference type="SUPFAM" id="SSF103473">
    <property type="entry name" value="MFS general substrate transporter"/>
    <property type="match status" value="1"/>
</dbReference>
<feature type="domain" description="Major facilitator superfamily (MFS) profile" evidence="8">
    <location>
        <begin position="12"/>
        <end position="395"/>
    </location>
</feature>
<feature type="transmembrane region" description="Helical" evidence="7">
    <location>
        <begin position="345"/>
        <end position="365"/>
    </location>
</feature>
<dbReference type="Pfam" id="PF07690">
    <property type="entry name" value="MFS_1"/>
    <property type="match status" value="2"/>
</dbReference>
<feature type="transmembrane region" description="Helical" evidence="7">
    <location>
        <begin position="80"/>
        <end position="98"/>
    </location>
</feature>
<dbReference type="PANTHER" id="PTHR23514:SF3">
    <property type="entry name" value="BYPASS OF STOP CODON PROTEIN 6"/>
    <property type="match status" value="1"/>
</dbReference>
<evidence type="ECO:0000256" key="3">
    <source>
        <dbReference type="ARBA" id="ARBA00022448"/>
    </source>
</evidence>
<dbReference type="PANTHER" id="PTHR23514">
    <property type="entry name" value="BYPASS OF STOP CODON PROTEIN 6"/>
    <property type="match status" value="1"/>
</dbReference>
<dbReference type="InterPro" id="IPR011701">
    <property type="entry name" value="MFS"/>
</dbReference>
<organism evidence="9 10">
    <name type="scientific">Bittarella massiliensis</name>
    <name type="common">ex Durand et al. 2017</name>
    <dbReference type="NCBI Taxonomy" id="1720313"/>
    <lineage>
        <taxon>Bacteria</taxon>
        <taxon>Bacillati</taxon>
        <taxon>Bacillota</taxon>
        <taxon>Clostridia</taxon>
        <taxon>Eubacteriales</taxon>
        <taxon>Oscillospiraceae</taxon>
        <taxon>Bittarella (ex Durand et al. 2017)</taxon>
    </lineage>
</organism>
<feature type="transmembrane region" description="Helical" evidence="7">
    <location>
        <begin position="371"/>
        <end position="393"/>
    </location>
</feature>
<feature type="transmembrane region" description="Helical" evidence="7">
    <location>
        <begin position="172"/>
        <end position="191"/>
    </location>
</feature>
<dbReference type="GO" id="GO:0005886">
    <property type="term" value="C:plasma membrane"/>
    <property type="evidence" value="ECO:0007669"/>
    <property type="project" value="UniProtKB-SubCell"/>
</dbReference>
<dbReference type="InterPro" id="IPR036259">
    <property type="entry name" value="MFS_trans_sf"/>
</dbReference>
<dbReference type="RefSeq" id="WP_185916700.1">
    <property type="nucleotide sequence ID" value="NZ_JACMSD010000010.1"/>
</dbReference>
<evidence type="ECO:0000259" key="8">
    <source>
        <dbReference type="PROSITE" id="PS50850"/>
    </source>
</evidence>
<gene>
    <name evidence="9" type="ORF">NE646_12945</name>
</gene>
<protein>
    <submittedName>
        <fullName evidence="9">MFS transporter</fullName>
    </submittedName>
</protein>
<keyword evidence="4 7" id="KW-0812">Transmembrane</keyword>
<evidence type="ECO:0000256" key="1">
    <source>
        <dbReference type="ARBA" id="ARBA00004651"/>
    </source>
</evidence>